<proteinExistence type="predicted"/>
<keyword evidence="2" id="KW-1185">Reference proteome</keyword>
<dbReference type="EMBL" id="JABBKX010000012">
    <property type="protein sequence ID" value="NMJ44209.1"/>
    <property type="molecule type" value="Genomic_DNA"/>
</dbReference>
<protein>
    <submittedName>
        <fullName evidence="1">Uncharacterized protein</fullName>
    </submittedName>
</protein>
<accession>A0A848EKE0</accession>
<dbReference type="Proteomes" id="UP000548582">
    <property type="component" value="Unassembled WGS sequence"/>
</dbReference>
<gene>
    <name evidence="1" type="ORF">GWK16_23380</name>
</gene>
<dbReference type="RefSeq" id="WP_170056391.1">
    <property type="nucleotide sequence ID" value="NZ_JABBKX010000012.1"/>
</dbReference>
<dbReference type="AlphaFoldDB" id="A0A848EKE0"/>
<reference evidence="1 2" key="1">
    <citation type="submission" date="2020-03" db="EMBL/GenBank/DDBJ databases">
        <authorList>
            <person name="Sun Q."/>
        </authorList>
    </citation>
    <scope>NUCLEOTIDE SEQUENCE [LARGE SCALE GENOMIC DNA]</scope>
    <source>
        <strain evidence="1 2">JC162</strain>
    </source>
</reference>
<organism evidence="1 2">
    <name type="scientific">Neoroseomonas marina</name>
    <dbReference type="NCBI Taxonomy" id="1232220"/>
    <lineage>
        <taxon>Bacteria</taxon>
        <taxon>Pseudomonadati</taxon>
        <taxon>Pseudomonadota</taxon>
        <taxon>Alphaproteobacteria</taxon>
        <taxon>Acetobacterales</taxon>
        <taxon>Acetobacteraceae</taxon>
        <taxon>Neoroseomonas</taxon>
    </lineage>
</organism>
<comment type="caution">
    <text evidence="1">The sequence shown here is derived from an EMBL/GenBank/DDBJ whole genome shotgun (WGS) entry which is preliminary data.</text>
</comment>
<sequence length="230" mass="25117">MSVTVSAPTGGAATETPHAHAALFAADPAGYIRTHACLLHAELLSARGSTALTNETFDRATCGSRGIEFLRTGNQRLTATIMTAIRDMPGLPLIRVTEGGRGTERVCFLPWQEDRCTLTKMSNHATLFLTGPLTGCNIYIAAKPGHRLLAFHGNLNSDGEDRNTNNVRKDKEAINIASERGFTLTHRLARGDYQIPAFVWGERTTAGWSCFVHEVNPLTRDFTNKALPRI</sequence>
<name>A0A848EKE0_9PROT</name>
<evidence type="ECO:0000313" key="2">
    <source>
        <dbReference type="Proteomes" id="UP000548582"/>
    </source>
</evidence>
<evidence type="ECO:0000313" key="1">
    <source>
        <dbReference type="EMBL" id="NMJ44209.1"/>
    </source>
</evidence>